<dbReference type="PANTHER" id="PTHR35007:SF3">
    <property type="entry name" value="POSSIBLE CONSERVED ALANINE RICH MEMBRANE PROTEIN"/>
    <property type="match status" value="1"/>
</dbReference>
<evidence type="ECO:0000313" key="8">
    <source>
        <dbReference type="EMBL" id="GIF82083.1"/>
    </source>
</evidence>
<comment type="caution">
    <text evidence="8">The sequence shown here is derived from an EMBL/GenBank/DDBJ whole genome shotgun (WGS) entry which is preliminary data.</text>
</comment>
<reference evidence="8 9" key="1">
    <citation type="submission" date="2021-01" db="EMBL/GenBank/DDBJ databases">
        <title>Whole genome shotgun sequence of Catellatospora bangladeshensis NBRC 107357.</title>
        <authorList>
            <person name="Komaki H."/>
            <person name="Tamura T."/>
        </authorList>
    </citation>
    <scope>NUCLEOTIDE SEQUENCE [LARGE SCALE GENOMIC DNA]</scope>
    <source>
        <strain evidence="8 9">NBRC 107357</strain>
    </source>
</reference>
<comment type="subcellular location">
    <subcellularLocation>
        <location evidence="1">Cell membrane</location>
        <topology evidence="1">Multi-pass membrane protein</topology>
    </subcellularLocation>
</comment>
<feature type="transmembrane region" description="Helical" evidence="6">
    <location>
        <begin position="248"/>
        <end position="265"/>
    </location>
</feature>
<dbReference type="AlphaFoldDB" id="A0A8J3JNQ9"/>
<evidence type="ECO:0000256" key="4">
    <source>
        <dbReference type="ARBA" id="ARBA00022989"/>
    </source>
</evidence>
<sequence length="300" mass="31429">MQALAMLSAAGFAAGIWLVVTALRTRLPRSTREVARERRLLDRTGVTTARAVAAAVCGLVVAVLTGWPVGGLLAAVAALTLPRALGRDRAHEQRLARMEAVASWAEDLAGTMRAARGLDQAVMQTAQTAPTALAPQLTALAVQLRRGLPLHQVLREFADDLADPTVDLVTAVLLYAATRPARDIAGSLDAVAVTARRQAAARMRIAAARARSRSAARIVTAVIVAVVAGLQLLAADFLAGYATAGGQLRLALMGAAAGGCLWWMHRLAAIADMPRILTTTTPATPAAAPQWRNPAWASRP</sequence>
<evidence type="ECO:0000256" key="6">
    <source>
        <dbReference type="SAM" id="Phobius"/>
    </source>
</evidence>
<accession>A0A8J3JNQ9</accession>
<evidence type="ECO:0000256" key="3">
    <source>
        <dbReference type="ARBA" id="ARBA00022692"/>
    </source>
</evidence>
<dbReference type="Pfam" id="PF00482">
    <property type="entry name" value="T2SSF"/>
    <property type="match status" value="1"/>
</dbReference>
<keyword evidence="3 6" id="KW-0812">Transmembrane</keyword>
<keyword evidence="4 6" id="KW-1133">Transmembrane helix</keyword>
<dbReference type="RefSeq" id="WP_203746852.1">
    <property type="nucleotide sequence ID" value="NZ_BONF01000017.1"/>
</dbReference>
<evidence type="ECO:0000313" key="9">
    <source>
        <dbReference type="Proteomes" id="UP000601223"/>
    </source>
</evidence>
<gene>
    <name evidence="8" type="ORF">Cba03nite_34320</name>
</gene>
<feature type="transmembrane region" description="Helical" evidence="6">
    <location>
        <begin position="6"/>
        <end position="23"/>
    </location>
</feature>
<feature type="transmembrane region" description="Helical" evidence="6">
    <location>
        <begin position="69"/>
        <end position="86"/>
    </location>
</feature>
<evidence type="ECO:0000259" key="7">
    <source>
        <dbReference type="Pfam" id="PF00482"/>
    </source>
</evidence>
<feature type="domain" description="Type II secretion system protein GspF" evidence="7">
    <location>
        <begin position="104"/>
        <end position="228"/>
    </location>
</feature>
<evidence type="ECO:0000256" key="1">
    <source>
        <dbReference type="ARBA" id="ARBA00004651"/>
    </source>
</evidence>
<keyword evidence="2" id="KW-1003">Cell membrane</keyword>
<evidence type="ECO:0000256" key="5">
    <source>
        <dbReference type="ARBA" id="ARBA00023136"/>
    </source>
</evidence>
<dbReference type="Proteomes" id="UP000601223">
    <property type="component" value="Unassembled WGS sequence"/>
</dbReference>
<protein>
    <recommendedName>
        <fullName evidence="7">Type II secretion system protein GspF domain-containing protein</fullName>
    </recommendedName>
</protein>
<keyword evidence="5 6" id="KW-0472">Membrane</keyword>
<dbReference type="PANTHER" id="PTHR35007">
    <property type="entry name" value="INTEGRAL MEMBRANE PROTEIN-RELATED"/>
    <property type="match status" value="1"/>
</dbReference>
<name>A0A8J3JNQ9_9ACTN</name>
<dbReference type="EMBL" id="BONF01000017">
    <property type="protein sequence ID" value="GIF82083.1"/>
    <property type="molecule type" value="Genomic_DNA"/>
</dbReference>
<evidence type="ECO:0000256" key="2">
    <source>
        <dbReference type="ARBA" id="ARBA00022475"/>
    </source>
</evidence>
<feature type="transmembrane region" description="Helical" evidence="6">
    <location>
        <begin position="218"/>
        <end position="242"/>
    </location>
</feature>
<feature type="transmembrane region" description="Helical" evidence="6">
    <location>
        <begin position="44"/>
        <end position="63"/>
    </location>
</feature>
<dbReference type="GO" id="GO:0005886">
    <property type="term" value="C:plasma membrane"/>
    <property type="evidence" value="ECO:0007669"/>
    <property type="project" value="UniProtKB-SubCell"/>
</dbReference>
<organism evidence="8 9">
    <name type="scientific">Catellatospora bangladeshensis</name>
    <dbReference type="NCBI Taxonomy" id="310355"/>
    <lineage>
        <taxon>Bacteria</taxon>
        <taxon>Bacillati</taxon>
        <taxon>Actinomycetota</taxon>
        <taxon>Actinomycetes</taxon>
        <taxon>Micromonosporales</taxon>
        <taxon>Micromonosporaceae</taxon>
        <taxon>Catellatospora</taxon>
    </lineage>
</organism>
<dbReference type="InterPro" id="IPR018076">
    <property type="entry name" value="T2SS_GspF_dom"/>
</dbReference>
<proteinExistence type="predicted"/>
<keyword evidence="9" id="KW-1185">Reference proteome</keyword>